<dbReference type="Pfam" id="PF12950">
    <property type="entry name" value="TaqI_C"/>
    <property type="match status" value="1"/>
</dbReference>
<dbReference type="InterPro" id="IPR002052">
    <property type="entry name" value="DNA_methylase_N6_adenine_CS"/>
</dbReference>
<dbReference type="PANTHER" id="PTHR33841:SF1">
    <property type="entry name" value="DNA METHYLTRANSFERASE A"/>
    <property type="match status" value="1"/>
</dbReference>
<keyword evidence="9" id="KW-1185">Reference proteome</keyword>
<dbReference type="GO" id="GO:0009307">
    <property type="term" value="P:DNA restriction-modification system"/>
    <property type="evidence" value="ECO:0007669"/>
    <property type="project" value="UniProtKB-KW"/>
</dbReference>
<evidence type="ECO:0000259" key="7">
    <source>
        <dbReference type="Pfam" id="PF12950"/>
    </source>
</evidence>
<feature type="domain" description="TaqI-like C-terminal specificity" evidence="7">
    <location>
        <begin position="358"/>
        <end position="459"/>
    </location>
</feature>
<dbReference type="InterPro" id="IPR023135">
    <property type="entry name" value="N6_DNA_MeTrfase_TaqI_C"/>
</dbReference>
<dbReference type="AlphaFoldDB" id="A0A1E3L422"/>
<protein>
    <recommendedName>
        <fullName evidence="1">site-specific DNA-methyltransferase (adenine-specific)</fullName>
        <ecNumber evidence="1">2.1.1.72</ecNumber>
    </recommendedName>
</protein>
<evidence type="ECO:0000256" key="2">
    <source>
        <dbReference type="ARBA" id="ARBA00022603"/>
    </source>
</evidence>
<dbReference type="Gene3D" id="3.40.50.150">
    <property type="entry name" value="Vaccinia Virus protein VP39"/>
    <property type="match status" value="1"/>
</dbReference>
<dbReference type="GO" id="GO:0003677">
    <property type="term" value="F:DNA binding"/>
    <property type="evidence" value="ECO:0007669"/>
    <property type="project" value="InterPro"/>
</dbReference>
<evidence type="ECO:0000256" key="4">
    <source>
        <dbReference type="ARBA" id="ARBA00022747"/>
    </source>
</evidence>
<name>A0A1E3L422_9BACL</name>
<proteinExistence type="predicted"/>
<dbReference type="EC" id="2.1.1.72" evidence="1"/>
<dbReference type="CDD" id="cd02440">
    <property type="entry name" value="AdoMet_MTases"/>
    <property type="match status" value="1"/>
</dbReference>
<keyword evidence="3" id="KW-0808">Transferase</keyword>
<dbReference type="Gene3D" id="3.90.220.10">
    <property type="entry name" value="Adenine-n6-DNA-methyltransferase Taqi, Chain A, domain 2"/>
    <property type="match status" value="1"/>
</dbReference>
<dbReference type="GO" id="GO:0009007">
    <property type="term" value="F:site-specific DNA-methyltransferase (adenine-specific) activity"/>
    <property type="evidence" value="ECO:0007669"/>
    <property type="project" value="UniProtKB-EC"/>
</dbReference>
<dbReference type="SUPFAM" id="SSF53335">
    <property type="entry name" value="S-adenosyl-L-methionine-dependent methyltransferases"/>
    <property type="match status" value="1"/>
</dbReference>
<reference evidence="8 9" key="1">
    <citation type="submission" date="2016-08" db="EMBL/GenBank/DDBJ databases">
        <title>Genome sequencing of Paenibacillus sp. TI45-13ar, isolated from Korean traditional nuruk.</title>
        <authorList>
            <person name="Kim S.-J."/>
        </authorList>
    </citation>
    <scope>NUCLEOTIDE SEQUENCE [LARGE SCALE GENOMIC DNA]</scope>
    <source>
        <strain evidence="8 9">TI45-13ar</strain>
    </source>
</reference>
<dbReference type="EMBL" id="MDER01000036">
    <property type="protein sequence ID" value="ODP28496.1"/>
    <property type="molecule type" value="Genomic_DNA"/>
</dbReference>
<dbReference type="InterPro" id="IPR003356">
    <property type="entry name" value="DNA_methylase_A-5"/>
</dbReference>
<dbReference type="Proteomes" id="UP000094578">
    <property type="component" value="Unassembled WGS sequence"/>
</dbReference>
<evidence type="ECO:0000313" key="9">
    <source>
        <dbReference type="Proteomes" id="UP000094578"/>
    </source>
</evidence>
<dbReference type="PRINTS" id="PR00507">
    <property type="entry name" value="N12N6MTFRASE"/>
</dbReference>
<feature type="domain" description="DNA methylase adenine-specific" evidence="6">
    <location>
        <begin position="5"/>
        <end position="225"/>
    </location>
</feature>
<organism evidence="8 9">
    <name type="scientific">Paenibacillus nuruki</name>
    <dbReference type="NCBI Taxonomy" id="1886670"/>
    <lineage>
        <taxon>Bacteria</taxon>
        <taxon>Bacillati</taxon>
        <taxon>Bacillota</taxon>
        <taxon>Bacilli</taxon>
        <taxon>Bacillales</taxon>
        <taxon>Paenibacillaceae</taxon>
        <taxon>Paenibacillus</taxon>
    </lineage>
</organism>
<dbReference type="PANTHER" id="PTHR33841">
    <property type="entry name" value="DNA METHYLTRANSFERASE YEEA-RELATED"/>
    <property type="match status" value="1"/>
</dbReference>
<evidence type="ECO:0000313" key="8">
    <source>
        <dbReference type="EMBL" id="ODP28496.1"/>
    </source>
</evidence>
<dbReference type="RefSeq" id="WP_069327470.1">
    <property type="nucleotide sequence ID" value="NZ_MDER01000036.1"/>
</dbReference>
<dbReference type="GO" id="GO:0032259">
    <property type="term" value="P:methylation"/>
    <property type="evidence" value="ECO:0007669"/>
    <property type="project" value="UniProtKB-KW"/>
</dbReference>
<evidence type="ECO:0000256" key="3">
    <source>
        <dbReference type="ARBA" id="ARBA00022679"/>
    </source>
</evidence>
<dbReference type="InterPro" id="IPR029063">
    <property type="entry name" value="SAM-dependent_MTases_sf"/>
</dbReference>
<gene>
    <name evidence="8" type="ORF">PTI45_02041</name>
</gene>
<accession>A0A1E3L422</accession>
<dbReference type="GO" id="GO:0008170">
    <property type="term" value="F:N-methyltransferase activity"/>
    <property type="evidence" value="ECO:0007669"/>
    <property type="project" value="InterPro"/>
</dbReference>
<evidence type="ECO:0000256" key="1">
    <source>
        <dbReference type="ARBA" id="ARBA00011900"/>
    </source>
</evidence>
<keyword evidence="4" id="KW-0680">Restriction system</keyword>
<dbReference type="STRING" id="1886670.PTI45_02041"/>
<sequence length="548" mass="63069">MVVNKKYGVVYTPYRLADFIAVLIKNEAAKESYQIQTVIDPACGEGALLEAMKLIENDNIKYYGIDVDNEAISNLSQRIDKRTELFYEDAIIPSNECQSSDFWKRKIPTISTVIANPPWSSEKIYNKQQLASAGFKFNSGQYDSYVLFIELAYEILEYGGYFGFIIPDSIFESQNKNLRRFLAEKTQIKVIARLGEKIFEEVNRATTVIICRKIKPTKDDLTMCFRLNTEHRKQFLSSNIPLYDFYEREKHSVKQARFLMNANCNFDIDTRIDEEELLKKIKINCINLDDYFVFGRGVEISKKGDIAICPFCGNGQGYTKKQLNAGKKKCVNCSEEFVLSDATLKCIIKNTSSKGYKRIIVGEHVKRYFVMGESYIALDIPGINYKNDSLYTSPKLLIRKTGLGIYAGVDYSSGLTNQTVYILKYKQAKSVAPLEYFLALLNSRVIYYYYLKLYGENEWKSHPYLTKDIIFTLPLKIYTGDEIDKGIINLAKEISIEYSYQKDLMLEGLIMKRYNITALERQMIIEEMKRLPDLGAINGMKFEGDINV</sequence>
<keyword evidence="2" id="KW-0489">Methyltransferase</keyword>
<dbReference type="InterPro" id="IPR050953">
    <property type="entry name" value="N4_N6_ade-DNA_methylase"/>
</dbReference>
<dbReference type="InterPro" id="IPR025931">
    <property type="entry name" value="TaqI_C"/>
</dbReference>
<comment type="caution">
    <text evidence="8">The sequence shown here is derived from an EMBL/GenBank/DDBJ whole genome shotgun (WGS) entry which is preliminary data.</text>
</comment>
<comment type="catalytic activity">
    <reaction evidence="5">
        <text>a 2'-deoxyadenosine in DNA + S-adenosyl-L-methionine = an N(6)-methyl-2'-deoxyadenosine in DNA + S-adenosyl-L-homocysteine + H(+)</text>
        <dbReference type="Rhea" id="RHEA:15197"/>
        <dbReference type="Rhea" id="RHEA-COMP:12418"/>
        <dbReference type="Rhea" id="RHEA-COMP:12419"/>
        <dbReference type="ChEBI" id="CHEBI:15378"/>
        <dbReference type="ChEBI" id="CHEBI:57856"/>
        <dbReference type="ChEBI" id="CHEBI:59789"/>
        <dbReference type="ChEBI" id="CHEBI:90615"/>
        <dbReference type="ChEBI" id="CHEBI:90616"/>
        <dbReference type="EC" id="2.1.1.72"/>
    </reaction>
</comment>
<evidence type="ECO:0000256" key="5">
    <source>
        <dbReference type="ARBA" id="ARBA00047942"/>
    </source>
</evidence>
<evidence type="ECO:0000259" key="6">
    <source>
        <dbReference type="Pfam" id="PF02384"/>
    </source>
</evidence>
<dbReference type="PROSITE" id="PS00092">
    <property type="entry name" value="N6_MTASE"/>
    <property type="match status" value="1"/>
</dbReference>
<dbReference type="Pfam" id="PF02384">
    <property type="entry name" value="N6_Mtase"/>
    <property type="match status" value="1"/>
</dbReference>